<proteinExistence type="predicted"/>
<feature type="domain" description="VOC" evidence="1">
    <location>
        <begin position="5"/>
        <end position="133"/>
    </location>
</feature>
<reference evidence="2 3" key="1">
    <citation type="journal article" date="2017" name="Nature">
        <title>Atmospheric trace gases support primary production in Antarctic desert surface soil.</title>
        <authorList>
            <person name="Ji M."/>
            <person name="Greening C."/>
            <person name="Vanwonterghem I."/>
            <person name="Carere C.R."/>
            <person name="Bay S.K."/>
            <person name="Steen J.A."/>
            <person name="Montgomery K."/>
            <person name="Lines T."/>
            <person name="Beardall J."/>
            <person name="van Dorst J."/>
            <person name="Snape I."/>
            <person name="Stott M.B."/>
            <person name="Hugenholtz P."/>
            <person name="Ferrari B.C."/>
        </authorList>
    </citation>
    <scope>NUCLEOTIDE SEQUENCE [LARGE SCALE GENOMIC DNA]</scope>
    <source>
        <strain evidence="2">RRmetagenome_bin12</strain>
    </source>
</reference>
<dbReference type="InterPro" id="IPR037523">
    <property type="entry name" value="VOC_core"/>
</dbReference>
<dbReference type="Gene3D" id="3.30.720.110">
    <property type="match status" value="1"/>
</dbReference>
<dbReference type="PANTHER" id="PTHR34109">
    <property type="entry name" value="BNAUNNG04460D PROTEIN-RELATED"/>
    <property type="match status" value="1"/>
</dbReference>
<dbReference type="AlphaFoldDB" id="A0A2W5Z4H6"/>
<dbReference type="Proteomes" id="UP000248724">
    <property type="component" value="Unassembled WGS sequence"/>
</dbReference>
<dbReference type="PANTHER" id="PTHR34109:SF1">
    <property type="entry name" value="VOC DOMAIN-CONTAINING PROTEIN"/>
    <property type="match status" value="1"/>
</dbReference>
<dbReference type="PROSITE" id="PS51819">
    <property type="entry name" value="VOC"/>
    <property type="match status" value="1"/>
</dbReference>
<name>A0A2W5Z4H6_9BACT</name>
<dbReference type="Gene3D" id="3.30.720.120">
    <property type="match status" value="1"/>
</dbReference>
<protein>
    <submittedName>
        <fullName evidence="2">Glyoxalase</fullName>
    </submittedName>
</protein>
<dbReference type="EMBL" id="QHBU01000228">
    <property type="protein sequence ID" value="PZR79017.1"/>
    <property type="molecule type" value="Genomic_DNA"/>
</dbReference>
<evidence type="ECO:0000259" key="1">
    <source>
        <dbReference type="PROSITE" id="PS51819"/>
    </source>
</evidence>
<dbReference type="SUPFAM" id="SSF54593">
    <property type="entry name" value="Glyoxalase/Bleomycin resistance protein/Dihydroxybiphenyl dioxygenase"/>
    <property type="match status" value="1"/>
</dbReference>
<sequence length="156" mass="16934">MSVNSPNFTVAVVYREPRAAVDWLACAFGFEVTMAIEGPDGDPNKSHYEMAMGGRGRIMIGGEWAAWTRSPASIGGANTQMTHVELTGDLDGHCERARSAGATIAAEPEDQFYGDRTYRAIDLEDHVWTFSVHVRDVTRAEAEAAIGQRIGASSWA</sequence>
<dbReference type="Pfam" id="PF00903">
    <property type="entry name" value="Glyoxalase"/>
    <property type="match status" value="1"/>
</dbReference>
<evidence type="ECO:0000313" key="2">
    <source>
        <dbReference type="EMBL" id="PZR79017.1"/>
    </source>
</evidence>
<comment type="caution">
    <text evidence="2">The sequence shown here is derived from an EMBL/GenBank/DDBJ whole genome shotgun (WGS) entry which is preliminary data.</text>
</comment>
<gene>
    <name evidence="2" type="ORF">DLM65_11635</name>
</gene>
<dbReference type="InterPro" id="IPR029068">
    <property type="entry name" value="Glyas_Bleomycin-R_OHBP_Dase"/>
</dbReference>
<evidence type="ECO:0000313" key="3">
    <source>
        <dbReference type="Proteomes" id="UP000248724"/>
    </source>
</evidence>
<accession>A0A2W5Z4H6</accession>
<organism evidence="2 3">
    <name type="scientific">Candidatus Aeolococcus gillhamiae</name>
    <dbReference type="NCBI Taxonomy" id="3127015"/>
    <lineage>
        <taxon>Bacteria</taxon>
        <taxon>Bacillati</taxon>
        <taxon>Candidatus Dormiibacterota</taxon>
        <taxon>Candidatus Dormibacteria</taxon>
        <taxon>Candidatus Aeolococcales</taxon>
        <taxon>Candidatus Aeolococcaceae</taxon>
        <taxon>Candidatus Aeolococcus</taxon>
    </lineage>
</organism>
<dbReference type="InterPro" id="IPR004360">
    <property type="entry name" value="Glyas_Fos-R_dOase_dom"/>
</dbReference>